<feature type="transmembrane region" description="Helical" evidence="2">
    <location>
        <begin position="212"/>
        <end position="231"/>
    </location>
</feature>
<dbReference type="AlphaFoldDB" id="A0AAD9W6R0"/>
<keyword evidence="2" id="KW-1133">Transmembrane helix</keyword>
<organism evidence="3 4">
    <name type="scientific">Phomopsis amygdali</name>
    <name type="common">Fusicoccum amygdali</name>
    <dbReference type="NCBI Taxonomy" id="1214568"/>
    <lineage>
        <taxon>Eukaryota</taxon>
        <taxon>Fungi</taxon>
        <taxon>Dikarya</taxon>
        <taxon>Ascomycota</taxon>
        <taxon>Pezizomycotina</taxon>
        <taxon>Sordariomycetes</taxon>
        <taxon>Sordariomycetidae</taxon>
        <taxon>Diaporthales</taxon>
        <taxon>Diaporthaceae</taxon>
        <taxon>Diaporthe</taxon>
    </lineage>
</organism>
<evidence type="ECO:0000313" key="3">
    <source>
        <dbReference type="EMBL" id="KAK2607930.1"/>
    </source>
</evidence>
<feature type="region of interest" description="Disordered" evidence="1">
    <location>
        <begin position="284"/>
        <end position="321"/>
    </location>
</feature>
<feature type="transmembrane region" description="Helical" evidence="2">
    <location>
        <begin position="89"/>
        <end position="108"/>
    </location>
</feature>
<feature type="region of interest" description="Disordered" evidence="1">
    <location>
        <begin position="389"/>
        <end position="485"/>
    </location>
</feature>
<dbReference type="Proteomes" id="UP001265746">
    <property type="component" value="Unassembled WGS sequence"/>
</dbReference>
<feature type="compositionally biased region" description="Gly residues" evidence="1">
    <location>
        <begin position="349"/>
        <end position="363"/>
    </location>
</feature>
<evidence type="ECO:0000256" key="2">
    <source>
        <dbReference type="SAM" id="Phobius"/>
    </source>
</evidence>
<comment type="caution">
    <text evidence="3">The sequence shown here is derived from an EMBL/GenBank/DDBJ whole genome shotgun (WGS) entry which is preliminary data.</text>
</comment>
<feature type="transmembrane region" description="Helical" evidence="2">
    <location>
        <begin position="168"/>
        <end position="191"/>
    </location>
</feature>
<feature type="compositionally biased region" description="Basic and acidic residues" evidence="1">
    <location>
        <begin position="466"/>
        <end position="479"/>
    </location>
</feature>
<gene>
    <name evidence="3" type="ORF">N8I77_006570</name>
</gene>
<feature type="transmembrane region" description="Helical" evidence="2">
    <location>
        <begin position="12"/>
        <end position="30"/>
    </location>
</feature>
<accession>A0AAD9W6R0</accession>
<dbReference type="PANTHER" id="PTHR38848:SF3">
    <property type="entry name" value="G-PROTEIN COUPLED RECEPTORS FAMILY 3 PROFILE DOMAIN-CONTAINING PROTEIN"/>
    <property type="match status" value="1"/>
</dbReference>
<keyword evidence="4" id="KW-1185">Reference proteome</keyword>
<evidence type="ECO:0000256" key="1">
    <source>
        <dbReference type="SAM" id="MobiDB-lite"/>
    </source>
</evidence>
<dbReference type="PANTHER" id="PTHR38848">
    <property type="entry name" value="G-PROTEIN COUPLED RECEPTORS FAMILY 3 PROFILE DOMAIN-CONTAINING PROTEIN"/>
    <property type="match status" value="1"/>
</dbReference>
<keyword evidence="2" id="KW-0472">Membrane</keyword>
<keyword evidence="2" id="KW-0812">Transmembrane</keyword>
<protein>
    <submittedName>
        <fullName evidence="3">Uncharacterized protein</fullName>
    </submittedName>
</protein>
<sequence length="485" mass="53747">MRVQLEEPQAATIVGVGLSMVSVCLFSSFLSQSVHIARTWSATYSWRPQPLATWLVTMVYIDSFIYVVVASILRYGIANTEMTASRCKITDIICLTIYLSTKLIYFFLVEKACIIHGRSKPRLDSKMWLLNMMGMLACYILILVFEFLHRFTTVESGVCIVNGKIEALIGIILWDIGAKVYLSSLFLIPLWKWLFFRRSAPNPIFRRTTIRFVVGLACLLAAATVNSSILAVIHGEPMWICILSCNCDILFAAAVIHWMTTHDQTSVTPPPLVISNIEYAVDNSHPSTRSRRNTMAAQSPPEWLRPGHLQPPASGQSLIGMLSDDDDKELRFAHHRSLLEIERRTSKGGPSGTGRAPHGGGGAASRSAAEYAVDSEKAETMVAAWNAMAESSHSSLRQAGHGTDGDRDRDRERDKRVAGAFDGLEDADRSGASDTSSLSRPFRDDTSKSWGKRVETHGSVRRAFQHVKDGVRSRDESAEKQPPSL</sequence>
<feature type="compositionally biased region" description="Basic and acidic residues" evidence="1">
    <location>
        <begin position="403"/>
        <end position="417"/>
    </location>
</feature>
<feature type="region of interest" description="Disordered" evidence="1">
    <location>
        <begin position="338"/>
        <end position="372"/>
    </location>
</feature>
<feature type="compositionally biased region" description="Basic and acidic residues" evidence="1">
    <location>
        <begin position="441"/>
        <end position="458"/>
    </location>
</feature>
<feature type="transmembrane region" description="Helical" evidence="2">
    <location>
        <begin position="128"/>
        <end position="148"/>
    </location>
</feature>
<proteinExistence type="predicted"/>
<feature type="transmembrane region" description="Helical" evidence="2">
    <location>
        <begin position="51"/>
        <end position="77"/>
    </location>
</feature>
<reference evidence="3" key="1">
    <citation type="submission" date="2023-06" db="EMBL/GenBank/DDBJ databases">
        <authorList>
            <person name="Noh H."/>
        </authorList>
    </citation>
    <scope>NUCLEOTIDE SEQUENCE</scope>
    <source>
        <strain evidence="3">DUCC20226</strain>
    </source>
</reference>
<name>A0AAD9W6R0_PHOAM</name>
<dbReference type="EMBL" id="JAUJFL010000003">
    <property type="protein sequence ID" value="KAK2607930.1"/>
    <property type="molecule type" value="Genomic_DNA"/>
</dbReference>
<evidence type="ECO:0000313" key="4">
    <source>
        <dbReference type="Proteomes" id="UP001265746"/>
    </source>
</evidence>